<sequence>MPAEQNPSQPPTLPPTPSSILKCSLCGSRILNSILVAVSAGECMGELEETSSGERVCLSCADSLGMAANSRTNGETAERTTAPRTMDSLHVETMLVSAEHQDVKESGIPEALTMSSLATAMPCQSPAQLAPAWTNVQKSALELLKAPLPSYGAAAHETVGEEQWSASKHLSLWPVPASIPRSWLNPVEESHDYSLSMTAVRAPCIGRGDLYPGSVFKGSQTSGRSSYEVEIRILDVNFAQSTLSGYLSISHLTESHPHLMTYFDGEIIGIRHGFVTGPRYSATMHDDLRHWGRFEQFRRPSTRSDLVGEELFLRDPVDQKTGQTLQREFVFLRIKERFLVPDHKVKDISGASFAGFYYAMVDFSPRLAPSSPPKSPGSPKSPTSSSTSVPRSPRISSTQETSTSPAFPRQQTATERDEVRQARSTAPKLAQNRRSSKKEDNEGRGESTIRGYYFHSLNQEPFQELFLTHVPEKSSSTFEYR</sequence>
<dbReference type="GO" id="GO:0043161">
    <property type="term" value="P:proteasome-mediated ubiquitin-dependent protein catabolic process"/>
    <property type="evidence" value="ECO:0007669"/>
    <property type="project" value="TreeGrafter"/>
</dbReference>
<dbReference type="GO" id="GO:0005773">
    <property type="term" value="C:vacuole"/>
    <property type="evidence" value="ECO:0007669"/>
    <property type="project" value="GOC"/>
</dbReference>
<evidence type="ECO:0000313" key="4">
    <source>
        <dbReference type="Proteomes" id="UP000094043"/>
    </source>
</evidence>
<dbReference type="GO" id="GO:0006623">
    <property type="term" value="P:protein targeting to vacuole"/>
    <property type="evidence" value="ECO:0007669"/>
    <property type="project" value="TreeGrafter"/>
</dbReference>
<dbReference type="GeneID" id="91086582"/>
<dbReference type="Pfam" id="PF09783">
    <property type="entry name" value="Vac_ImportDeg"/>
    <property type="match status" value="1"/>
</dbReference>
<accession>A0AAJ8M0L9</accession>
<gene>
    <name evidence="3" type="ORF">L203_102370</name>
</gene>
<reference evidence="3" key="3">
    <citation type="submission" date="2024-01" db="EMBL/GenBank/DDBJ databases">
        <authorList>
            <person name="Coelho M.A."/>
            <person name="David-Palma M."/>
            <person name="Shea T."/>
            <person name="Sun S."/>
            <person name="Cuomo C.A."/>
            <person name="Heitman J."/>
        </authorList>
    </citation>
    <scope>NUCLEOTIDE SEQUENCE</scope>
    <source>
        <strain evidence="3">CBS 7841</strain>
    </source>
</reference>
<dbReference type="AlphaFoldDB" id="A0AAJ8M0L9"/>
<evidence type="ECO:0000256" key="1">
    <source>
        <dbReference type="ARBA" id="ARBA00061469"/>
    </source>
</evidence>
<organism evidence="3 4">
    <name type="scientific">Cryptococcus depauperatus CBS 7841</name>
    <dbReference type="NCBI Taxonomy" id="1295531"/>
    <lineage>
        <taxon>Eukaryota</taxon>
        <taxon>Fungi</taxon>
        <taxon>Dikarya</taxon>
        <taxon>Basidiomycota</taxon>
        <taxon>Agaricomycotina</taxon>
        <taxon>Tremellomycetes</taxon>
        <taxon>Tremellales</taxon>
        <taxon>Cryptococcaceae</taxon>
        <taxon>Cryptococcus</taxon>
    </lineage>
</organism>
<feature type="compositionally biased region" description="Polar residues" evidence="2">
    <location>
        <begin position="398"/>
        <end position="413"/>
    </location>
</feature>
<dbReference type="PANTHER" id="PTHR14534">
    <property type="entry name" value="VACUOLAR IMPORT AND DEGRADATION PROTEIN 24"/>
    <property type="match status" value="1"/>
</dbReference>
<dbReference type="EMBL" id="CP143786">
    <property type="protein sequence ID" value="WVN87193.1"/>
    <property type="molecule type" value="Genomic_DNA"/>
</dbReference>
<comment type="similarity">
    <text evidence="1">Belongs to the GID4/VID24 family.</text>
</comment>
<dbReference type="GO" id="GO:0034657">
    <property type="term" value="C:GID complex"/>
    <property type="evidence" value="ECO:0007669"/>
    <property type="project" value="TreeGrafter"/>
</dbReference>
<dbReference type="RefSeq" id="XP_066067893.1">
    <property type="nucleotide sequence ID" value="XM_066211796.1"/>
</dbReference>
<dbReference type="Proteomes" id="UP000094043">
    <property type="component" value="Chromosome 3"/>
</dbReference>
<dbReference type="InterPro" id="IPR018618">
    <property type="entry name" value="GID4/10-like"/>
</dbReference>
<dbReference type="GO" id="GO:0007039">
    <property type="term" value="P:protein catabolic process in the vacuole"/>
    <property type="evidence" value="ECO:0007669"/>
    <property type="project" value="TreeGrafter"/>
</dbReference>
<name>A0AAJ8M0L9_9TREE</name>
<reference evidence="3" key="1">
    <citation type="submission" date="2016-06" db="EMBL/GenBank/DDBJ databases">
        <authorList>
            <person name="Cuomo C."/>
            <person name="Litvintseva A."/>
            <person name="Heitman J."/>
            <person name="Chen Y."/>
            <person name="Sun S."/>
            <person name="Springer D."/>
            <person name="Dromer F."/>
            <person name="Young S."/>
            <person name="Zeng Q."/>
            <person name="Chapman S."/>
            <person name="Gujja S."/>
            <person name="Saif S."/>
            <person name="Birren B."/>
        </authorList>
    </citation>
    <scope>NUCLEOTIDE SEQUENCE</scope>
    <source>
        <strain evidence="3">CBS 7841</strain>
    </source>
</reference>
<reference evidence="3" key="2">
    <citation type="journal article" date="2022" name="Elife">
        <title>Obligate sexual reproduction of a homothallic fungus closely related to the Cryptococcus pathogenic species complex.</title>
        <authorList>
            <person name="Passer A.R."/>
            <person name="Clancey S.A."/>
            <person name="Shea T."/>
            <person name="David-Palma M."/>
            <person name="Averette A.F."/>
            <person name="Boekhout T."/>
            <person name="Porcel B.M."/>
            <person name="Nowrousian M."/>
            <person name="Cuomo C.A."/>
            <person name="Sun S."/>
            <person name="Heitman J."/>
            <person name="Coelho M.A."/>
        </authorList>
    </citation>
    <scope>NUCLEOTIDE SEQUENCE</scope>
    <source>
        <strain evidence="3">CBS 7841</strain>
    </source>
</reference>
<protein>
    <submittedName>
        <fullName evidence="3">Uncharacterized protein</fullName>
    </submittedName>
</protein>
<keyword evidence="4" id="KW-1185">Reference proteome</keyword>
<feature type="region of interest" description="Disordered" evidence="2">
    <location>
        <begin position="368"/>
        <end position="447"/>
    </location>
</feature>
<proteinExistence type="inferred from homology"/>
<evidence type="ECO:0000313" key="3">
    <source>
        <dbReference type="EMBL" id="WVN87193.1"/>
    </source>
</evidence>
<feature type="compositionally biased region" description="Basic and acidic residues" evidence="2">
    <location>
        <begin position="437"/>
        <end position="447"/>
    </location>
</feature>
<dbReference type="PANTHER" id="PTHR14534:SF3">
    <property type="entry name" value="GID COMPLEX SUBUNIT 4 HOMOLOG"/>
    <property type="match status" value="1"/>
</dbReference>
<dbReference type="GO" id="GO:0045721">
    <property type="term" value="P:negative regulation of gluconeogenesis"/>
    <property type="evidence" value="ECO:0007669"/>
    <property type="project" value="TreeGrafter"/>
</dbReference>
<feature type="compositionally biased region" description="Low complexity" evidence="2">
    <location>
        <begin position="377"/>
        <end position="397"/>
    </location>
</feature>
<dbReference type="KEGG" id="cdep:91086582"/>
<evidence type="ECO:0000256" key="2">
    <source>
        <dbReference type="SAM" id="MobiDB-lite"/>
    </source>
</evidence>